<protein>
    <submittedName>
        <fullName evidence="4">Zf-HC2 domain-containing protein</fullName>
    </submittedName>
</protein>
<keyword evidence="2" id="KW-1133">Transmembrane helix</keyword>
<feature type="transmembrane region" description="Helical" evidence="2">
    <location>
        <begin position="115"/>
        <end position="135"/>
    </location>
</feature>
<keyword evidence="5" id="KW-1185">Reference proteome</keyword>
<evidence type="ECO:0000313" key="5">
    <source>
        <dbReference type="Proteomes" id="UP000734823"/>
    </source>
</evidence>
<feature type="domain" description="Putative zinc-finger" evidence="3">
    <location>
        <begin position="3"/>
        <end position="34"/>
    </location>
</feature>
<gene>
    <name evidence="4" type="ORF">GPZ80_25495</name>
</gene>
<evidence type="ECO:0000313" key="4">
    <source>
        <dbReference type="EMBL" id="MBC6450520.1"/>
    </source>
</evidence>
<dbReference type="InterPro" id="IPR027383">
    <property type="entry name" value="Znf_put"/>
</dbReference>
<dbReference type="Proteomes" id="UP000734823">
    <property type="component" value="Unassembled WGS sequence"/>
</dbReference>
<evidence type="ECO:0000256" key="1">
    <source>
        <dbReference type="SAM" id="MobiDB-lite"/>
    </source>
</evidence>
<name>A0ABR7LCS8_9PSEU</name>
<feature type="transmembrane region" description="Helical" evidence="2">
    <location>
        <begin position="142"/>
        <end position="160"/>
    </location>
</feature>
<comment type="caution">
    <text evidence="4">The sequence shown here is derived from an EMBL/GenBank/DDBJ whole genome shotgun (WGS) entry which is preliminary data.</text>
</comment>
<keyword evidence="2" id="KW-0812">Transmembrane</keyword>
<proteinExistence type="predicted"/>
<dbReference type="RefSeq" id="WP_187223620.1">
    <property type="nucleotide sequence ID" value="NZ_JABVED010000017.1"/>
</dbReference>
<feature type="transmembrane region" description="Helical" evidence="2">
    <location>
        <begin position="76"/>
        <end position="95"/>
    </location>
</feature>
<dbReference type="Pfam" id="PF13490">
    <property type="entry name" value="zf-HC2"/>
    <property type="match status" value="1"/>
</dbReference>
<dbReference type="EMBL" id="JABVED010000017">
    <property type="protein sequence ID" value="MBC6450520.1"/>
    <property type="molecule type" value="Genomic_DNA"/>
</dbReference>
<feature type="transmembrane region" description="Helical" evidence="2">
    <location>
        <begin position="172"/>
        <end position="189"/>
    </location>
</feature>
<accession>A0ABR7LCS8</accession>
<feature type="region of interest" description="Disordered" evidence="1">
    <location>
        <begin position="195"/>
        <end position="239"/>
    </location>
</feature>
<evidence type="ECO:0000259" key="3">
    <source>
        <dbReference type="Pfam" id="PF13490"/>
    </source>
</evidence>
<organism evidence="4 5">
    <name type="scientific">Actinokineospora xionganensis</name>
    <dbReference type="NCBI Taxonomy" id="2684470"/>
    <lineage>
        <taxon>Bacteria</taxon>
        <taxon>Bacillati</taxon>
        <taxon>Actinomycetota</taxon>
        <taxon>Actinomycetes</taxon>
        <taxon>Pseudonocardiales</taxon>
        <taxon>Pseudonocardiaceae</taxon>
        <taxon>Actinokineospora</taxon>
    </lineage>
</organism>
<keyword evidence="2" id="KW-0472">Membrane</keyword>
<reference evidence="4 5" key="1">
    <citation type="submission" date="2020-06" db="EMBL/GenBank/DDBJ databases">
        <title>Actinokineospora xiongansis sp. nov., isolated from soil of Baiyangdian.</title>
        <authorList>
            <person name="Zhang X."/>
        </authorList>
    </citation>
    <scope>NUCLEOTIDE SEQUENCE [LARGE SCALE GENOMIC DNA]</scope>
    <source>
        <strain evidence="4 5">HBU206404</strain>
    </source>
</reference>
<evidence type="ECO:0000256" key="2">
    <source>
        <dbReference type="SAM" id="Phobius"/>
    </source>
</evidence>
<feature type="compositionally biased region" description="Basic and acidic residues" evidence="1">
    <location>
        <begin position="211"/>
        <end position="222"/>
    </location>
</feature>
<sequence length="239" mass="24719">MTCREAVSARLDSEVEPAPAEATDRHLAGCAACRQWQAGVVALTRSLRVRVAVAVPDLTDAILTAAPKATRVWPRVGLGVVAVAQSTLAIAQIVGVDTAMAHVGHGHAGPFAGHLVNESTAWTLALGIGLAWAALRPRAASGLIPVLSGFVLVLLGYSAYDLFVDAVPASRVVGHGVLVFALCLLLLVRRDSAAPTPGRGDAVGTPGEFADTARAEDRRPAERGPGQGFLRPAGRHRAA</sequence>